<accession>A0ABU3F9B2</accession>
<comment type="caution">
    <text evidence="1">The sequence shown here is derived from an EMBL/GenBank/DDBJ whole genome shotgun (WGS) entry which is preliminary data.</text>
</comment>
<dbReference type="Proteomes" id="UP001181046">
    <property type="component" value="Unassembled WGS sequence"/>
</dbReference>
<keyword evidence="2" id="KW-1185">Reference proteome</keyword>
<name>A0ABU3F9B2_9ENTE</name>
<protein>
    <submittedName>
        <fullName evidence="1">Uncharacterized protein</fullName>
    </submittedName>
</protein>
<organism evidence="1 2">
    <name type="scientific">Enterococcus xiangfangensis</name>
    <dbReference type="NCBI Taxonomy" id="1296537"/>
    <lineage>
        <taxon>Bacteria</taxon>
        <taxon>Bacillati</taxon>
        <taxon>Bacillota</taxon>
        <taxon>Bacilli</taxon>
        <taxon>Lactobacillales</taxon>
        <taxon>Enterococcaceae</taxon>
        <taxon>Enterococcus</taxon>
    </lineage>
</organism>
<reference evidence="1" key="1">
    <citation type="submission" date="2023-03" db="EMBL/GenBank/DDBJ databases">
        <authorList>
            <person name="Shen W."/>
            <person name="Cai J."/>
        </authorList>
    </citation>
    <scope>NUCLEOTIDE SEQUENCE</scope>
    <source>
        <strain evidence="1">P66-3</strain>
    </source>
</reference>
<sequence length="83" mass="9955">MLIELSRENIETIMDTFVGLSGEWGRLDHETPVINFDDLHDWEKEYVVYIARLYNVAPNIVENYLDYVYDWIPAIKNKSLQYR</sequence>
<evidence type="ECO:0000313" key="2">
    <source>
        <dbReference type="Proteomes" id="UP001181046"/>
    </source>
</evidence>
<gene>
    <name evidence="1" type="ORF">P7H27_05660</name>
</gene>
<dbReference type="EMBL" id="JARQAJ010000002">
    <property type="protein sequence ID" value="MDT2759244.1"/>
    <property type="molecule type" value="Genomic_DNA"/>
</dbReference>
<proteinExistence type="predicted"/>
<dbReference type="RefSeq" id="WP_137617979.1">
    <property type="nucleotide sequence ID" value="NZ_BJDX01000002.1"/>
</dbReference>
<evidence type="ECO:0000313" key="1">
    <source>
        <dbReference type="EMBL" id="MDT2759244.1"/>
    </source>
</evidence>